<dbReference type="EMBL" id="SHMB01000010">
    <property type="protein sequence ID" value="TAA24923.1"/>
    <property type="molecule type" value="Genomic_DNA"/>
</dbReference>
<gene>
    <name evidence="2" type="ORF">EA661_17800</name>
</gene>
<proteinExistence type="predicted"/>
<comment type="caution">
    <text evidence="2">The sequence shown here is derived from an EMBL/GenBank/DDBJ whole genome shotgun (WGS) entry which is preliminary data.</text>
</comment>
<dbReference type="SUPFAM" id="SSF51182">
    <property type="entry name" value="RmlC-like cupins"/>
    <property type="match status" value="1"/>
</dbReference>
<dbReference type="AlphaFoldDB" id="A0A4Q8L940"/>
<dbReference type="Proteomes" id="UP000291286">
    <property type="component" value="Unassembled WGS sequence"/>
</dbReference>
<feature type="chain" id="PRO_5020421866" description="Cupin domain-containing protein" evidence="1">
    <location>
        <begin position="23"/>
        <end position="232"/>
    </location>
</feature>
<protein>
    <recommendedName>
        <fullName evidence="4">Cupin domain-containing protein</fullName>
    </recommendedName>
</protein>
<keyword evidence="1" id="KW-0732">Signal</keyword>
<dbReference type="RefSeq" id="WP_130521256.1">
    <property type="nucleotide sequence ID" value="NZ_SHMA01000008.1"/>
</dbReference>
<dbReference type="InterPro" id="IPR011051">
    <property type="entry name" value="RmlC_Cupin_sf"/>
</dbReference>
<evidence type="ECO:0008006" key="4">
    <source>
        <dbReference type="Google" id="ProtNLM"/>
    </source>
</evidence>
<reference evidence="2 3" key="1">
    <citation type="submission" date="2019-02" db="EMBL/GenBank/DDBJ databases">
        <title>WGS of Pseudoxanthomonas species novum from clinical isolates.</title>
        <authorList>
            <person name="Bernier A.-M."/>
            <person name="Bernard K."/>
            <person name="Vachon A."/>
        </authorList>
    </citation>
    <scope>NUCLEOTIDE SEQUENCE [LARGE SCALE GENOMIC DNA]</scope>
    <source>
        <strain evidence="2 3">NML171202</strain>
    </source>
</reference>
<evidence type="ECO:0000313" key="3">
    <source>
        <dbReference type="Proteomes" id="UP000291286"/>
    </source>
</evidence>
<evidence type="ECO:0000313" key="2">
    <source>
        <dbReference type="EMBL" id="TAA24923.1"/>
    </source>
</evidence>
<feature type="signal peptide" evidence="1">
    <location>
        <begin position="1"/>
        <end position="22"/>
    </location>
</feature>
<sequence>MRVTGIGAALAVWLAVSMPAPAAAPTPMAHPMPPQGCRPVAERTGEVGCWIIGEQPVDPLPQSPYWQIDRFPDRASAEAARSPNGLVLESLGEVWLMTIAGKDWTPPAGATHRASIGPLPVDPRHAYAAQYMEAVFTPGMVSRTHVHSGPEAWFTLSGETCLETPQGIVLDRPGDTGRIIPGGPPMALMATGDQLRRGLVLILHDATQPATTVVQDWTPKGLCEARLKPASH</sequence>
<accession>A0A4Q8L940</accession>
<name>A0A4Q8L940_9GAMM</name>
<organism evidence="2 3">
    <name type="scientific">Pseudoxanthomonas winnipegensis</name>
    <dbReference type="NCBI Taxonomy" id="2480810"/>
    <lineage>
        <taxon>Bacteria</taxon>
        <taxon>Pseudomonadati</taxon>
        <taxon>Pseudomonadota</taxon>
        <taxon>Gammaproteobacteria</taxon>
        <taxon>Lysobacterales</taxon>
        <taxon>Lysobacteraceae</taxon>
        <taxon>Pseudoxanthomonas</taxon>
    </lineage>
</organism>
<evidence type="ECO:0000256" key="1">
    <source>
        <dbReference type="SAM" id="SignalP"/>
    </source>
</evidence>